<protein>
    <recommendedName>
        <fullName evidence="5">Guanylate cyclase domain-containing protein</fullName>
    </recommendedName>
</protein>
<dbReference type="PROSITE" id="PS00452">
    <property type="entry name" value="GUANYLATE_CYCLASE_1"/>
    <property type="match status" value="1"/>
</dbReference>
<gene>
    <name evidence="6" type="ORF">PMAYCL1PPCAC_15747</name>
</gene>
<name>A0AAN5HYG5_9BILA</name>
<feature type="non-terminal residue" evidence="6">
    <location>
        <position position="1"/>
    </location>
</feature>
<dbReference type="InterPro" id="IPR018297">
    <property type="entry name" value="A/G_cyclase_CS"/>
</dbReference>
<accession>A0AAN5HYG5</accession>
<proteinExistence type="inferred from homology"/>
<comment type="similarity">
    <text evidence="4">Belongs to the adenylyl cyclase class-4/guanylyl cyclase family.</text>
</comment>
<evidence type="ECO:0000313" key="7">
    <source>
        <dbReference type="Proteomes" id="UP001328107"/>
    </source>
</evidence>
<dbReference type="GO" id="GO:0004383">
    <property type="term" value="F:guanylate cyclase activity"/>
    <property type="evidence" value="ECO:0007669"/>
    <property type="project" value="UniProtKB-EC"/>
</dbReference>
<evidence type="ECO:0000259" key="5">
    <source>
        <dbReference type="PROSITE" id="PS50125"/>
    </source>
</evidence>
<dbReference type="AlphaFoldDB" id="A0AAN5HYG5"/>
<feature type="non-terminal residue" evidence="6">
    <location>
        <position position="175"/>
    </location>
</feature>
<dbReference type="Gene3D" id="3.30.70.1230">
    <property type="entry name" value="Nucleotide cyclase"/>
    <property type="match status" value="1"/>
</dbReference>
<dbReference type="PANTHER" id="PTHR45655">
    <property type="entry name" value="GUANYLATE CYCLASE SOLUBLE SUBUNIT BETA-2"/>
    <property type="match status" value="1"/>
</dbReference>
<dbReference type="SUPFAM" id="SSF55073">
    <property type="entry name" value="Nucleotide cyclase"/>
    <property type="match status" value="1"/>
</dbReference>
<organism evidence="6 7">
    <name type="scientific">Pristionchus mayeri</name>
    <dbReference type="NCBI Taxonomy" id="1317129"/>
    <lineage>
        <taxon>Eukaryota</taxon>
        <taxon>Metazoa</taxon>
        <taxon>Ecdysozoa</taxon>
        <taxon>Nematoda</taxon>
        <taxon>Chromadorea</taxon>
        <taxon>Rhabditida</taxon>
        <taxon>Rhabditina</taxon>
        <taxon>Diplogasteromorpha</taxon>
        <taxon>Diplogasteroidea</taxon>
        <taxon>Neodiplogasteridae</taxon>
        <taxon>Pristionchus</taxon>
    </lineage>
</organism>
<dbReference type="CDD" id="cd07302">
    <property type="entry name" value="CHD"/>
    <property type="match status" value="1"/>
</dbReference>
<dbReference type="InterPro" id="IPR001054">
    <property type="entry name" value="A/G_cyclase"/>
</dbReference>
<dbReference type="GO" id="GO:0008074">
    <property type="term" value="C:guanylate cyclase complex, soluble"/>
    <property type="evidence" value="ECO:0007669"/>
    <property type="project" value="TreeGrafter"/>
</dbReference>
<dbReference type="GO" id="GO:0000166">
    <property type="term" value="F:nucleotide binding"/>
    <property type="evidence" value="ECO:0007669"/>
    <property type="project" value="UniProtKB-KW"/>
</dbReference>
<evidence type="ECO:0000256" key="1">
    <source>
        <dbReference type="ARBA" id="ARBA00001436"/>
    </source>
</evidence>
<dbReference type="Proteomes" id="UP001328107">
    <property type="component" value="Unassembled WGS sequence"/>
</dbReference>
<dbReference type="SMART" id="SM00044">
    <property type="entry name" value="CYCc"/>
    <property type="match status" value="1"/>
</dbReference>
<feature type="domain" description="Guanylate cyclase" evidence="5">
    <location>
        <begin position="1"/>
        <end position="88"/>
    </location>
</feature>
<evidence type="ECO:0000256" key="3">
    <source>
        <dbReference type="ARBA" id="ARBA00023239"/>
    </source>
</evidence>
<dbReference type="GO" id="GO:0019934">
    <property type="term" value="P:cGMP-mediated signaling"/>
    <property type="evidence" value="ECO:0007669"/>
    <property type="project" value="TreeGrafter"/>
</dbReference>
<dbReference type="InterPro" id="IPR029787">
    <property type="entry name" value="Nucleotide_cyclase"/>
</dbReference>
<evidence type="ECO:0000256" key="4">
    <source>
        <dbReference type="RuleBase" id="RU000405"/>
    </source>
</evidence>
<keyword evidence="7" id="KW-1185">Reference proteome</keyword>
<keyword evidence="3 4" id="KW-0456">Lyase</keyword>
<dbReference type="Pfam" id="PF00211">
    <property type="entry name" value="Guanylate_cyc"/>
    <property type="match status" value="1"/>
</dbReference>
<evidence type="ECO:0000313" key="6">
    <source>
        <dbReference type="EMBL" id="GMR45552.1"/>
    </source>
</evidence>
<sequence>VYKVETVGDCYMTVSGIPEHTPEHAEILCHTALGMLWESREVHDPRTDEPILVRIGIHSGPIVAGVVSDDKPRYCMYGEAITTASRMETHSQLGRIHLSAKAHQCASRSGRFEFVPRGRIPIKGKGEMETYFLQRSLKKSIWEIVRRPRDPAIHSIEGYEELLSICQPGAIDNKV</sequence>
<comment type="caution">
    <text evidence="6">The sequence shown here is derived from an EMBL/GenBank/DDBJ whole genome shotgun (WGS) entry which is preliminary data.</text>
</comment>
<evidence type="ECO:0000256" key="2">
    <source>
        <dbReference type="ARBA" id="ARBA00022741"/>
    </source>
</evidence>
<dbReference type="GO" id="GO:0070482">
    <property type="term" value="P:response to oxygen levels"/>
    <property type="evidence" value="ECO:0007669"/>
    <property type="project" value="TreeGrafter"/>
</dbReference>
<dbReference type="EMBL" id="BTRK01000004">
    <property type="protein sequence ID" value="GMR45552.1"/>
    <property type="molecule type" value="Genomic_DNA"/>
</dbReference>
<dbReference type="PANTHER" id="PTHR45655:SF13">
    <property type="entry name" value="SOLUBLE GUANYLATE CYCLASE GCY-32-RELATED"/>
    <property type="match status" value="1"/>
</dbReference>
<dbReference type="PROSITE" id="PS50125">
    <property type="entry name" value="GUANYLATE_CYCLASE_2"/>
    <property type="match status" value="1"/>
</dbReference>
<comment type="catalytic activity">
    <reaction evidence="1">
        <text>GTP = 3',5'-cyclic GMP + diphosphate</text>
        <dbReference type="Rhea" id="RHEA:13665"/>
        <dbReference type="ChEBI" id="CHEBI:33019"/>
        <dbReference type="ChEBI" id="CHEBI:37565"/>
        <dbReference type="ChEBI" id="CHEBI:57746"/>
        <dbReference type="EC" id="4.6.1.2"/>
    </reaction>
</comment>
<keyword evidence="2" id="KW-0547">Nucleotide-binding</keyword>
<reference evidence="7" key="1">
    <citation type="submission" date="2022-10" db="EMBL/GenBank/DDBJ databases">
        <title>Genome assembly of Pristionchus species.</title>
        <authorList>
            <person name="Yoshida K."/>
            <person name="Sommer R.J."/>
        </authorList>
    </citation>
    <scope>NUCLEOTIDE SEQUENCE [LARGE SCALE GENOMIC DNA]</scope>
    <source>
        <strain evidence="7">RS5460</strain>
    </source>
</reference>